<dbReference type="SUPFAM" id="SSF56112">
    <property type="entry name" value="Protein kinase-like (PK-like)"/>
    <property type="match status" value="1"/>
</dbReference>
<dbReference type="Gene3D" id="3.30.200.150">
    <property type="match status" value="1"/>
</dbReference>
<proteinExistence type="predicted"/>
<dbReference type="EMBL" id="CADCWM010000459">
    <property type="protein sequence ID" value="CAA9560913.1"/>
    <property type="molecule type" value="Genomic_DNA"/>
</dbReference>
<accession>A0A6J4UZW3</accession>
<sequence>MVVQSRGDVARVRALLREQFAGEVTDVRPLAAGEFSRAFAFDAGGRAYVVRLSAFGDAAEAFAKDDYAWRHFAAPALPVPRVVATGRNGDDQFAISERVAGERLESLPLATRRALLPAALDAVDAIGRADVGASRGYGPWGGDGHGAHRSWRDFLVAIIENSGEGFYRDWHALFQDSFLERDVYEAVYRRLLRLVVHCPEDRALIHCDLHFDNILTDGRRITGVIDWANASYGDPLYDVAWLGW</sequence>
<evidence type="ECO:0000259" key="1">
    <source>
        <dbReference type="Pfam" id="PF01636"/>
    </source>
</evidence>
<dbReference type="AlphaFoldDB" id="A0A6J4UZW3"/>
<dbReference type="InterPro" id="IPR051678">
    <property type="entry name" value="AGP_Transferase"/>
</dbReference>
<dbReference type="Pfam" id="PF01636">
    <property type="entry name" value="APH"/>
    <property type="match status" value="1"/>
</dbReference>
<evidence type="ECO:0000313" key="2">
    <source>
        <dbReference type="EMBL" id="CAA9560913.1"/>
    </source>
</evidence>
<reference evidence="2" key="1">
    <citation type="submission" date="2020-02" db="EMBL/GenBank/DDBJ databases">
        <authorList>
            <person name="Meier V. D."/>
        </authorList>
    </citation>
    <scope>NUCLEOTIDE SEQUENCE</scope>
    <source>
        <strain evidence="2">AVDCRST_MAG88</strain>
    </source>
</reference>
<dbReference type="PANTHER" id="PTHR21310">
    <property type="entry name" value="AMINOGLYCOSIDE PHOSPHOTRANSFERASE-RELATED-RELATED"/>
    <property type="match status" value="1"/>
</dbReference>
<feature type="domain" description="Aminoglycoside phosphotransferase" evidence="1">
    <location>
        <begin position="26"/>
        <end position="243"/>
    </location>
</feature>
<dbReference type="Gene3D" id="3.90.1200.10">
    <property type="match status" value="1"/>
</dbReference>
<name>A0A6J4UZW3_9BACT</name>
<protein>
    <recommendedName>
        <fullName evidence="1">Aminoglycoside phosphotransferase domain-containing protein</fullName>
    </recommendedName>
</protein>
<gene>
    <name evidence="2" type="ORF">AVDCRST_MAG88-1493</name>
</gene>
<dbReference type="InterPro" id="IPR002575">
    <property type="entry name" value="Aminoglycoside_PTrfase"/>
</dbReference>
<dbReference type="InterPro" id="IPR011009">
    <property type="entry name" value="Kinase-like_dom_sf"/>
</dbReference>
<organism evidence="2">
    <name type="scientific">uncultured Thermomicrobiales bacterium</name>
    <dbReference type="NCBI Taxonomy" id="1645740"/>
    <lineage>
        <taxon>Bacteria</taxon>
        <taxon>Pseudomonadati</taxon>
        <taxon>Thermomicrobiota</taxon>
        <taxon>Thermomicrobia</taxon>
        <taxon>Thermomicrobiales</taxon>
        <taxon>environmental samples</taxon>
    </lineage>
</organism>